<accession>A0A9Q3ZES3</accession>
<sequence length="371" mass="40537">MPAIHTREPALILRAGDEAIAHIREHGLRAEDIEVLPGAAGGPKGIGIAGLDQAIFGDFLSRAPRRRTLIGASIGSWRFAAVASGKDGAARSGALARLAELYTRQRFPKGITAHEVTRRCAAMLSELLDEQDHTILDNPDYRLVVVVIRSRGLMTRDGGLGLGLGLAGVIGGNLLSRRALGAFMERGLVYTGGQDNLPLAPLADFATHHVPLTADNLRAALLASAAIPMVLEGVRDIPGAPPGVYRDGGMLDYHLDLPYRTEGLVLYPHFTDRVIPGWFDKPLRWRNGDPGRLSRTVLVSPSPQYLASLPHGKLPDRTDFKRYLDDDVGRERYWRMAIDESRRLGDEFLQLVESGRCADRLHPLLGRRPAN</sequence>
<protein>
    <submittedName>
        <fullName evidence="1">Patatin-like phospholipase family protein</fullName>
    </submittedName>
</protein>
<dbReference type="RefSeq" id="WP_080530205.1">
    <property type="nucleotide sequence ID" value="NZ_CP012331.1"/>
</dbReference>
<dbReference type="Proteomes" id="UP001107961">
    <property type="component" value="Unassembled WGS sequence"/>
</dbReference>
<dbReference type="KEGG" id="axe:P40_01200"/>
<dbReference type="InterPro" id="IPR016035">
    <property type="entry name" value="Acyl_Trfase/lysoPLipase"/>
</dbReference>
<dbReference type="AlphaFoldDB" id="A0A9Q3ZES3"/>
<organism evidence="1 2">
    <name type="scientific">Alloalcanivorax xenomutans</name>
    <dbReference type="NCBI Taxonomy" id="1094342"/>
    <lineage>
        <taxon>Bacteria</taxon>
        <taxon>Pseudomonadati</taxon>
        <taxon>Pseudomonadota</taxon>
        <taxon>Gammaproteobacteria</taxon>
        <taxon>Oceanospirillales</taxon>
        <taxon>Alcanivoracaceae</taxon>
        <taxon>Alloalcanivorax</taxon>
    </lineage>
</organism>
<evidence type="ECO:0000313" key="1">
    <source>
        <dbReference type="EMBL" id="MCE7511108.1"/>
    </source>
</evidence>
<name>A0A9Q3ZES3_9GAMM</name>
<proteinExistence type="predicted"/>
<comment type="caution">
    <text evidence="1">The sequence shown here is derived from an EMBL/GenBank/DDBJ whole genome shotgun (WGS) entry which is preliminary data.</text>
</comment>
<reference evidence="1" key="1">
    <citation type="submission" date="2022-01" db="EMBL/GenBank/DDBJ databases">
        <authorList>
            <person name="Karlyshev A.V."/>
            <person name="Jaspars M."/>
        </authorList>
    </citation>
    <scope>NUCLEOTIDE SEQUENCE</scope>
    <source>
        <strain evidence="1">AGSA3-2</strain>
    </source>
</reference>
<gene>
    <name evidence="1" type="ORF">LZG35_20940</name>
</gene>
<dbReference type="SUPFAM" id="SSF52151">
    <property type="entry name" value="FabD/lysophospholipase-like"/>
    <property type="match status" value="1"/>
</dbReference>
<keyword evidence="2" id="KW-1185">Reference proteome</keyword>
<evidence type="ECO:0000313" key="2">
    <source>
        <dbReference type="Proteomes" id="UP001107961"/>
    </source>
</evidence>
<dbReference type="EMBL" id="JAJVKT010000040">
    <property type="protein sequence ID" value="MCE7511108.1"/>
    <property type="molecule type" value="Genomic_DNA"/>
</dbReference>